<dbReference type="Pfam" id="PF21365">
    <property type="entry name" value="Glyco_hydro_31_3rd"/>
    <property type="match status" value="1"/>
</dbReference>
<dbReference type="Pfam" id="PF01055">
    <property type="entry name" value="Glyco_hydro_31_2nd"/>
    <property type="match status" value="1"/>
</dbReference>
<sequence length="651" mass="75672">MEIKELDNNIKVFVNNFELINTQEISYGKGSPHIKEHQGHFKIKENPKILGKGDCKIETNLLSENILEMTIQVPEEYNRINIKLNTSKSEKIFGGGEQYTHLNLKGKKFPIWVQEQGVGRGYDLISIVTRFKGVSGSWYTTYFPSPIFLSTLGYAIIFETYSPMVVDLKGKSSNFEVWDKTVKLVIIEGDSLKKLSKEVRKYFNTDHTLPNWIHGTLIASQGGTKEIDKKVDLLIKNEVPLTAVWSQDWSGTNITSFGRQVYWNWEYDKKSYPQLPEKIKELNKKGIKFLSYINPFLIEGSRLYNIAKEKDYFVKNSSGEIYKIYVTTFPAGLIDLTNKRAYEWYKEVIKNNIINIGTSGWMADFGEYLPVDAVLFSGEDAIKYHNKYPVDWAKLNYEAIKESEKKDLIFFMRSGFLDSVSYCPIYWAGDQNVNWSKSDGIASVIPAALSLGFSGVEFTHWDTGGYTSLLWMKRTPELFMRWVELSAFSLIMRTHEGNRPDNNVQFDTNRGILKHFIWMTNVHYMLKDYLKNEILKSKLEKLPVIRHICLNYPKDPQSYLQQYEYLLGEDLLIAPILHKGSTERELYLPRDNWIHLWSQKNYEGGEYVRIKSNLGFIPVFIRKESPYLNEILSKIDEVKKKFKIDEKSFKP</sequence>
<evidence type="ECO:0000259" key="4">
    <source>
        <dbReference type="Pfam" id="PF21365"/>
    </source>
</evidence>
<proteinExistence type="inferred from homology"/>
<dbReference type="EMBL" id="SODZ01000013">
    <property type="protein sequence ID" value="TDX12861.1"/>
    <property type="molecule type" value="Genomic_DNA"/>
</dbReference>
<protein>
    <submittedName>
        <fullName evidence="5">Alpha-glucosidase</fullName>
    </submittedName>
</protein>
<dbReference type="GO" id="GO:0030246">
    <property type="term" value="F:carbohydrate binding"/>
    <property type="evidence" value="ECO:0007669"/>
    <property type="project" value="InterPro"/>
</dbReference>
<dbReference type="Gene3D" id="2.60.40.1180">
    <property type="entry name" value="Golgi alpha-mannosidase II"/>
    <property type="match status" value="1"/>
</dbReference>
<feature type="domain" description="Glycoside hydrolase family 31 TIM barrel" evidence="3">
    <location>
        <begin position="209"/>
        <end position="530"/>
    </location>
</feature>
<dbReference type="GO" id="GO:0005975">
    <property type="term" value="P:carbohydrate metabolic process"/>
    <property type="evidence" value="ECO:0007669"/>
    <property type="project" value="InterPro"/>
</dbReference>
<keyword evidence="2" id="KW-0378">Hydrolase</keyword>
<keyword evidence="2" id="KW-0326">Glycosidase</keyword>
<keyword evidence="6" id="KW-1185">Reference proteome</keyword>
<evidence type="ECO:0000313" key="5">
    <source>
        <dbReference type="EMBL" id="TDX12861.1"/>
    </source>
</evidence>
<dbReference type="InterPro" id="IPR044112">
    <property type="entry name" value="YihQ_TIM-like"/>
</dbReference>
<evidence type="ECO:0000256" key="1">
    <source>
        <dbReference type="ARBA" id="ARBA00007806"/>
    </source>
</evidence>
<dbReference type="InterPro" id="IPR000322">
    <property type="entry name" value="Glyco_hydro_31_TIM"/>
</dbReference>
<evidence type="ECO:0000256" key="2">
    <source>
        <dbReference type="RuleBase" id="RU361185"/>
    </source>
</evidence>
<dbReference type="Gene3D" id="2.60.40.1760">
    <property type="entry name" value="glycosyl hydrolase (family 31)"/>
    <property type="match status" value="1"/>
</dbReference>
<dbReference type="PANTHER" id="PTHR46959">
    <property type="entry name" value="SULFOQUINOVOSIDASE"/>
    <property type="match status" value="1"/>
</dbReference>
<dbReference type="CDD" id="cd14752">
    <property type="entry name" value="GH31_N"/>
    <property type="match status" value="1"/>
</dbReference>
<dbReference type="SUPFAM" id="SSF51445">
    <property type="entry name" value="(Trans)glycosidases"/>
    <property type="match status" value="1"/>
</dbReference>
<dbReference type="InterPro" id="IPR011013">
    <property type="entry name" value="Gal_mutarotase_sf_dom"/>
</dbReference>
<dbReference type="GO" id="GO:0004553">
    <property type="term" value="F:hydrolase activity, hydrolyzing O-glycosyl compounds"/>
    <property type="evidence" value="ECO:0007669"/>
    <property type="project" value="InterPro"/>
</dbReference>
<dbReference type="AlphaFoldDB" id="A0A4R8ET99"/>
<name>A0A4R8ET99_9BACT</name>
<dbReference type="InterPro" id="IPR052990">
    <property type="entry name" value="Sulfoquinovosidase_GH31"/>
</dbReference>
<dbReference type="Gene3D" id="3.20.20.80">
    <property type="entry name" value="Glycosidases"/>
    <property type="match status" value="1"/>
</dbReference>
<dbReference type="CDD" id="cd06594">
    <property type="entry name" value="GH31_glucosidase_YihQ"/>
    <property type="match status" value="1"/>
</dbReference>
<organism evidence="5 6">
    <name type="scientific">Petrotoga sibirica</name>
    <dbReference type="NCBI Taxonomy" id="156202"/>
    <lineage>
        <taxon>Bacteria</taxon>
        <taxon>Thermotogati</taxon>
        <taxon>Thermotogota</taxon>
        <taxon>Thermotogae</taxon>
        <taxon>Petrotogales</taxon>
        <taxon>Petrotogaceae</taxon>
        <taxon>Petrotoga</taxon>
    </lineage>
</organism>
<dbReference type="SUPFAM" id="SSF51011">
    <property type="entry name" value="Glycosyl hydrolase domain"/>
    <property type="match status" value="1"/>
</dbReference>
<dbReference type="InterPro" id="IPR048395">
    <property type="entry name" value="Glyco_hydro_31_C"/>
</dbReference>
<accession>A0A4R8ET99</accession>
<comment type="similarity">
    <text evidence="1 2">Belongs to the glycosyl hydrolase 31 family.</text>
</comment>
<gene>
    <name evidence="5" type="ORF">C8D74_1136</name>
</gene>
<dbReference type="InterPro" id="IPR013780">
    <property type="entry name" value="Glyco_hydro_b"/>
</dbReference>
<dbReference type="SUPFAM" id="SSF74650">
    <property type="entry name" value="Galactose mutarotase-like"/>
    <property type="match status" value="1"/>
</dbReference>
<evidence type="ECO:0000259" key="3">
    <source>
        <dbReference type="Pfam" id="PF01055"/>
    </source>
</evidence>
<dbReference type="NCBIfam" id="NF007746">
    <property type="entry name" value="PRK10426.1"/>
    <property type="match status" value="1"/>
</dbReference>
<dbReference type="InterPro" id="IPR017853">
    <property type="entry name" value="GH"/>
</dbReference>
<reference evidence="5 6" key="1">
    <citation type="submission" date="2019-03" db="EMBL/GenBank/DDBJ databases">
        <title>Genomic Encyclopedia of Type Strains, Phase IV (KMG-IV): sequencing the most valuable type-strain genomes for metagenomic binning, comparative biology and taxonomic classification.</title>
        <authorList>
            <person name="Goeker M."/>
        </authorList>
    </citation>
    <scope>NUCLEOTIDE SEQUENCE [LARGE SCALE GENOMIC DNA]</scope>
    <source>
        <strain evidence="5 6">DSM 13575</strain>
    </source>
</reference>
<dbReference type="RefSeq" id="WP_103876189.1">
    <property type="nucleotide sequence ID" value="NZ_SODZ01000013.1"/>
</dbReference>
<comment type="caution">
    <text evidence="5">The sequence shown here is derived from an EMBL/GenBank/DDBJ whole genome shotgun (WGS) entry which is preliminary data.</text>
</comment>
<dbReference type="PANTHER" id="PTHR46959:SF2">
    <property type="entry name" value="SULFOQUINOVOSIDASE"/>
    <property type="match status" value="1"/>
</dbReference>
<dbReference type="Proteomes" id="UP000294817">
    <property type="component" value="Unassembled WGS sequence"/>
</dbReference>
<feature type="domain" description="Glycosyl hydrolase family 31 C-terminal" evidence="4">
    <location>
        <begin position="542"/>
        <end position="624"/>
    </location>
</feature>
<evidence type="ECO:0000313" key="6">
    <source>
        <dbReference type="Proteomes" id="UP000294817"/>
    </source>
</evidence>